<protein>
    <submittedName>
        <fullName evidence="2">Uncharacterized protein</fullName>
    </submittedName>
</protein>
<evidence type="ECO:0000313" key="3">
    <source>
        <dbReference type="Proteomes" id="UP000823405"/>
    </source>
</evidence>
<feature type="region of interest" description="Disordered" evidence="1">
    <location>
        <begin position="125"/>
        <end position="152"/>
    </location>
</feature>
<accession>A0A9P6UN93</accession>
<sequence length="164" mass="18380">MTLHDLSLNNMTQNPRRIVPITKMEQPFVGFSERQLAGFFFKWGGELKKRLIELASVDGVCTSIVDARDWIGAKEPGYLFKQFVADIDPEGLTSRQRGKVGRRAAIKLLSLDDLKRHLETLNDPEFQPATYGRKRETTSGSPAFSENVDSGRNGLLFAGNTARH</sequence>
<feature type="compositionally biased region" description="Polar residues" evidence="1">
    <location>
        <begin position="138"/>
        <end position="150"/>
    </location>
</feature>
<organism evidence="2 3">
    <name type="scientific">Linnemannia gamsii</name>
    <dbReference type="NCBI Taxonomy" id="64522"/>
    <lineage>
        <taxon>Eukaryota</taxon>
        <taxon>Fungi</taxon>
        <taxon>Fungi incertae sedis</taxon>
        <taxon>Mucoromycota</taxon>
        <taxon>Mortierellomycotina</taxon>
        <taxon>Mortierellomycetes</taxon>
        <taxon>Mortierellales</taxon>
        <taxon>Mortierellaceae</taxon>
        <taxon>Linnemannia</taxon>
    </lineage>
</organism>
<dbReference type="AlphaFoldDB" id="A0A9P6UN93"/>
<keyword evidence="3" id="KW-1185">Reference proteome</keyword>
<proteinExistence type="predicted"/>
<evidence type="ECO:0000256" key="1">
    <source>
        <dbReference type="SAM" id="MobiDB-lite"/>
    </source>
</evidence>
<dbReference type="OrthoDB" id="2441143at2759"/>
<dbReference type="Proteomes" id="UP000823405">
    <property type="component" value="Unassembled WGS sequence"/>
</dbReference>
<name>A0A9P6UN93_9FUNG</name>
<gene>
    <name evidence="2" type="ORF">BGZ97_011395</name>
</gene>
<reference evidence="2" key="1">
    <citation type="journal article" date="2020" name="Fungal Divers.">
        <title>Resolving the Mortierellaceae phylogeny through synthesis of multi-gene phylogenetics and phylogenomics.</title>
        <authorList>
            <person name="Vandepol N."/>
            <person name="Liber J."/>
            <person name="Desiro A."/>
            <person name="Na H."/>
            <person name="Kennedy M."/>
            <person name="Barry K."/>
            <person name="Grigoriev I.V."/>
            <person name="Miller A.N."/>
            <person name="O'Donnell K."/>
            <person name="Stajich J.E."/>
            <person name="Bonito G."/>
        </authorList>
    </citation>
    <scope>NUCLEOTIDE SEQUENCE</scope>
    <source>
        <strain evidence="2">NVP60</strain>
    </source>
</reference>
<comment type="caution">
    <text evidence="2">The sequence shown here is derived from an EMBL/GenBank/DDBJ whole genome shotgun (WGS) entry which is preliminary data.</text>
</comment>
<evidence type="ECO:0000313" key="2">
    <source>
        <dbReference type="EMBL" id="KAG0312174.1"/>
    </source>
</evidence>
<dbReference type="EMBL" id="JAAAIN010000639">
    <property type="protein sequence ID" value="KAG0312174.1"/>
    <property type="molecule type" value="Genomic_DNA"/>
</dbReference>